<dbReference type="AlphaFoldDB" id="A0A3M5BVI0"/>
<sequence length="65" mass="7550">MAARAEWIYIESKNAQPNAAKIAQWEAERKGFFDTEDELRFDDQDRIEQVIATYGPLARAIFESQ</sequence>
<reference evidence="1 2" key="1">
    <citation type="submission" date="2018-08" db="EMBL/GenBank/DDBJ databases">
        <title>Recombination of ecologically and evolutionarily significant loci maintains genetic cohesion in the Pseudomonas syringae species complex.</title>
        <authorList>
            <person name="Dillon M."/>
            <person name="Thakur S."/>
            <person name="Almeida R.N.D."/>
            <person name="Weir B.S."/>
            <person name="Guttman D.S."/>
        </authorList>
    </citation>
    <scope>NUCLEOTIDE SEQUENCE [LARGE SCALE GENOMIC DNA]</scope>
    <source>
        <strain evidence="1 2">ICMP 13685</strain>
    </source>
</reference>
<protein>
    <submittedName>
        <fullName evidence="1">Uncharacterized protein</fullName>
    </submittedName>
</protein>
<proteinExistence type="predicted"/>
<dbReference type="EMBL" id="RBSL01000111">
    <property type="protein sequence ID" value="RMS29530.1"/>
    <property type="molecule type" value="Genomic_DNA"/>
</dbReference>
<name>A0A3M5BVI0_PSESS</name>
<accession>A0A3M5BVI0</accession>
<gene>
    <name evidence="1" type="ORF">ALP70_01687</name>
</gene>
<dbReference type="Proteomes" id="UP000269801">
    <property type="component" value="Unassembled WGS sequence"/>
</dbReference>
<organism evidence="1 2">
    <name type="scientific">Pseudomonas savastanoi</name>
    <name type="common">Pseudomonas syringae pv. savastanoi</name>
    <dbReference type="NCBI Taxonomy" id="29438"/>
    <lineage>
        <taxon>Bacteria</taxon>
        <taxon>Pseudomonadati</taxon>
        <taxon>Pseudomonadota</taxon>
        <taxon>Gammaproteobacteria</taxon>
        <taxon>Pseudomonadales</taxon>
        <taxon>Pseudomonadaceae</taxon>
        <taxon>Pseudomonas</taxon>
    </lineage>
</organism>
<evidence type="ECO:0000313" key="2">
    <source>
        <dbReference type="Proteomes" id="UP000269801"/>
    </source>
</evidence>
<comment type="caution">
    <text evidence="1">The sequence shown here is derived from an EMBL/GenBank/DDBJ whole genome shotgun (WGS) entry which is preliminary data.</text>
</comment>
<evidence type="ECO:0000313" key="1">
    <source>
        <dbReference type="EMBL" id="RMS29530.1"/>
    </source>
</evidence>